<organism evidence="2 3">
    <name type="scientific">Phtheirospermum japonicum</name>
    <dbReference type="NCBI Taxonomy" id="374723"/>
    <lineage>
        <taxon>Eukaryota</taxon>
        <taxon>Viridiplantae</taxon>
        <taxon>Streptophyta</taxon>
        <taxon>Embryophyta</taxon>
        <taxon>Tracheophyta</taxon>
        <taxon>Spermatophyta</taxon>
        <taxon>Magnoliopsida</taxon>
        <taxon>eudicotyledons</taxon>
        <taxon>Gunneridae</taxon>
        <taxon>Pentapetalae</taxon>
        <taxon>asterids</taxon>
        <taxon>lamiids</taxon>
        <taxon>Lamiales</taxon>
        <taxon>Orobanchaceae</taxon>
        <taxon>Orobanchaceae incertae sedis</taxon>
        <taxon>Phtheirospermum</taxon>
    </lineage>
</organism>
<evidence type="ECO:0000313" key="3">
    <source>
        <dbReference type="Proteomes" id="UP000653305"/>
    </source>
</evidence>
<protein>
    <submittedName>
        <fullName evidence="2">Protein early responsive to dehydration 15</fullName>
    </submittedName>
</protein>
<sequence>MRRCIFLPPSGRWRTSPRSGGASSTPPPGSGTTGSASTREKIFLVNMETTSFNCCLTPLTLVLMWISWIWKHSLRNFFSPPRGARLKMVCNY</sequence>
<keyword evidence="3" id="KW-1185">Reference proteome</keyword>
<dbReference type="EMBL" id="BMAC01000278">
    <property type="protein sequence ID" value="GFP92394.1"/>
    <property type="molecule type" value="Genomic_DNA"/>
</dbReference>
<name>A0A830C7P3_9LAMI</name>
<feature type="compositionally biased region" description="Low complexity" evidence="1">
    <location>
        <begin position="14"/>
        <end position="24"/>
    </location>
</feature>
<dbReference type="Proteomes" id="UP000653305">
    <property type="component" value="Unassembled WGS sequence"/>
</dbReference>
<reference evidence="2" key="1">
    <citation type="submission" date="2020-07" db="EMBL/GenBank/DDBJ databases">
        <title>Ethylene signaling mediates host invasion by parasitic plants.</title>
        <authorList>
            <person name="Yoshida S."/>
        </authorList>
    </citation>
    <scope>NUCLEOTIDE SEQUENCE</scope>
    <source>
        <strain evidence="2">Okayama</strain>
    </source>
</reference>
<evidence type="ECO:0000256" key="1">
    <source>
        <dbReference type="SAM" id="MobiDB-lite"/>
    </source>
</evidence>
<accession>A0A830C7P3</accession>
<feature type="region of interest" description="Disordered" evidence="1">
    <location>
        <begin position="1"/>
        <end position="36"/>
    </location>
</feature>
<gene>
    <name evidence="2" type="ORF">PHJA_001383600</name>
</gene>
<proteinExistence type="predicted"/>
<evidence type="ECO:0000313" key="2">
    <source>
        <dbReference type="EMBL" id="GFP92394.1"/>
    </source>
</evidence>
<dbReference type="AlphaFoldDB" id="A0A830C7P3"/>
<comment type="caution">
    <text evidence="2">The sequence shown here is derived from an EMBL/GenBank/DDBJ whole genome shotgun (WGS) entry which is preliminary data.</text>
</comment>